<protein>
    <recommendedName>
        <fullName evidence="9">Major facilitator superfamily (MFS) profile domain-containing protein</fullName>
    </recommendedName>
</protein>
<accession>A0A3B0SJM8</accession>
<gene>
    <name evidence="10" type="ORF">MNBD_ACTINO02-3305</name>
</gene>
<evidence type="ECO:0000256" key="8">
    <source>
        <dbReference type="SAM" id="Phobius"/>
    </source>
</evidence>
<dbReference type="AlphaFoldDB" id="A0A3B0SJM8"/>
<feature type="transmembrane region" description="Helical" evidence="8">
    <location>
        <begin position="367"/>
        <end position="386"/>
    </location>
</feature>
<evidence type="ECO:0000313" key="10">
    <source>
        <dbReference type="EMBL" id="VAW00979.1"/>
    </source>
</evidence>
<feature type="transmembrane region" description="Helical" evidence="8">
    <location>
        <begin position="325"/>
        <end position="347"/>
    </location>
</feature>
<proteinExistence type="predicted"/>
<dbReference type="PANTHER" id="PTHR43266:SF2">
    <property type="entry name" value="MAJOR FACILITATOR SUPERFAMILY (MFS) PROFILE DOMAIN-CONTAINING PROTEIN"/>
    <property type="match status" value="1"/>
</dbReference>
<dbReference type="GO" id="GO:0005886">
    <property type="term" value="C:plasma membrane"/>
    <property type="evidence" value="ECO:0007669"/>
    <property type="project" value="UniProtKB-SubCell"/>
</dbReference>
<feature type="region of interest" description="Disordered" evidence="7">
    <location>
        <begin position="402"/>
        <end position="425"/>
    </location>
</feature>
<keyword evidence="3" id="KW-1003">Cell membrane</keyword>
<feature type="domain" description="Major facilitator superfamily (MFS) profile" evidence="9">
    <location>
        <begin position="199"/>
        <end position="425"/>
    </location>
</feature>
<dbReference type="InterPro" id="IPR020846">
    <property type="entry name" value="MFS_dom"/>
</dbReference>
<feature type="transmembrane region" description="Helical" evidence="8">
    <location>
        <begin position="200"/>
        <end position="221"/>
    </location>
</feature>
<feature type="transmembrane region" description="Helical" evidence="8">
    <location>
        <begin position="144"/>
        <end position="165"/>
    </location>
</feature>
<keyword evidence="6 8" id="KW-0472">Membrane</keyword>
<dbReference type="EMBL" id="UOEK01000198">
    <property type="protein sequence ID" value="VAW00979.1"/>
    <property type="molecule type" value="Genomic_DNA"/>
</dbReference>
<dbReference type="GO" id="GO:0022857">
    <property type="term" value="F:transmembrane transporter activity"/>
    <property type="evidence" value="ECO:0007669"/>
    <property type="project" value="InterPro"/>
</dbReference>
<feature type="non-terminal residue" evidence="10">
    <location>
        <position position="1"/>
    </location>
</feature>
<organism evidence="10">
    <name type="scientific">hydrothermal vent metagenome</name>
    <dbReference type="NCBI Taxonomy" id="652676"/>
    <lineage>
        <taxon>unclassified sequences</taxon>
        <taxon>metagenomes</taxon>
        <taxon>ecological metagenomes</taxon>
    </lineage>
</organism>
<feature type="transmembrane region" description="Helical" evidence="8">
    <location>
        <begin position="56"/>
        <end position="79"/>
    </location>
</feature>
<evidence type="ECO:0000256" key="1">
    <source>
        <dbReference type="ARBA" id="ARBA00004651"/>
    </source>
</evidence>
<evidence type="ECO:0000256" key="3">
    <source>
        <dbReference type="ARBA" id="ARBA00022475"/>
    </source>
</evidence>
<keyword evidence="5 8" id="KW-1133">Transmembrane helix</keyword>
<evidence type="ECO:0000256" key="6">
    <source>
        <dbReference type="ARBA" id="ARBA00023136"/>
    </source>
</evidence>
<dbReference type="SUPFAM" id="SSF103473">
    <property type="entry name" value="MFS general substrate transporter"/>
    <property type="match status" value="1"/>
</dbReference>
<keyword evidence="2" id="KW-0813">Transport</keyword>
<dbReference type="Pfam" id="PF07690">
    <property type="entry name" value="MFS_1"/>
    <property type="match status" value="1"/>
</dbReference>
<dbReference type="InterPro" id="IPR036259">
    <property type="entry name" value="MFS_trans_sf"/>
</dbReference>
<evidence type="ECO:0000259" key="9">
    <source>
        <dbReference type="PROSITE" id="PS50850"/>
    </source>
</evidence>
<feature type="transmembrane region" description="Helical" evidence="8">
    <location>
        <begin position="12"/>
        <end position="36"/>
    </location>
</feature>
<evidence type="ECO:0000256" key="4">
    <source>
        <dbReference type="ARBA" id="ARBA00022692"/>
    </source>
</evidence>
<evidence type="ECO:0000256" key="7">
    <source>
        <dbReference type="SAM" id="MobiDB-lite"/>
    </source>
</evidence>
<dbReference type="InterPro" id="IPR011701">
    <property type="entry name" value="MFS"/>
</dbReference>
<keyword evidence="4 8" id="KW-0812">Transmembrane</keyword>
<name>A0A3B0SJM8_9ZZZZ</name>
<dbReference type="PANTHER" id="PTHR43266">
    <property type="entry name" value="MACROLIDE-EFFLUX PROTEIN"/>
    <property type="match status" value="1"/>
</dbReference>
<evidence type="ECO:0000256" key="5">
    <source>
        <dbReference type="ARBA" id="ARBA00022989"/>
    </source>
</evidence>
<comment type="subcellular location">
    <subcellularLocation>
        <location evidence="1">Cell membrane</location>
        <topology evidence="1">Multi-pass membrane protein</topology>
    </subcellularLocation>
</comment>
<feature type="transmembrane region" description="Helical" evidence="8">
    <location>
        <begin position="266"/>
        <end position="285"/>
    </location>
</feature>
<dbReference type="PROSITE" id="PS50850">
    <property type="entry name" value="MFS"/>
    <property type="match status" value="1"/>
</dbReference>
<reference evidence="10" key="1">
    <citation type="submission" date="2018-06" db="EMBL/GenBank/DDBJ databases">
        <authorList>
            <person name="Zhirakovskaya E."/>
        </authorList>
    </citation>
    <scope>NUCLEOTIDE SEQUENCE</scope>
</reference>
<dbReference type="Gene3D" id="1.20.1250.20">
    <property type="entry name" value="MFS general substrate transporter like domains"/>
    <property type="match status" value="1"/>
</dbReference>
<evidence type="ECO:0000256" key="2">
    <source>
        <dbReference type="ARBA" id="ARBA00022448"/>
    </source>
</evidence>
<dbReference type="CDD" id="cd06173">
    <property type="entry name" value="MFS_MefA_like"/>
    <property type="match status" value="1"/>
</dbReference>
<sequence>ATLAIAENRGGEAGIVAAIVARVLPGLLFGPIIGALTDRVDRRKLIVIADWGRGLFVPLLAFSPNLAAIVGITFVMEILSLAGQSPRAAVLPRLVKPSNLVAANSLMMGAAYGTIPLGAAFNWILSGFPPLSLGGLIPELNQVVALAFLVDAVTFFVSGAIIASLPEIRAQNSDGKSAADASTWGDIREGLAFVWRDKSVLRVIVGMTAALFGGGFIIVIGKSFVETSLNADTSGFFAVVTLLGVGAGVGFWIVSVYEHLLKNREAAFSVAMVLTGFGLGAAAFTDTVAGAGAWMLLMGFGAGAAYVMGLTHLHETVEDELRGRVFATLFLLIRLGLFVSMSLAPVVRKSLEGAHLSWLFADSTRSVLLFGAIMIALTGVTGLRVLRSQIHWPRLDSETRAMMAQAKETSRQRGIQRSTHEDPPE</sequence>
<feature type="transmembrane region" description="Helical" evidence="8">
    <location>
        <begin position="233"/>
        <end position="254"/>
    </location>
</feature>
<feature type="transmembrane region" description="Helical" evidence="8">
    <location>
        <begin position="291"/>
        <end position="313"/>
    </location>
</feature>
<feature type="transmembrane region" description="Helical" evidence="8">
    <location>
        <begin position="100"/>
        <end position="124"/>
    </location>
</feature>